<proteinExistence type="predicted"/>
<dbReference type="InterPro" id="IPR007016">
    <property type="entry name" value="O-antigen_ligase-rel_domated"/>
</dbReference>
<feature type="transmembrane region" description="Helical" evidence="5">
    <location>
        <begin position="230"/>
        <end position="246"/>
    </location>
</feature>
<dbReference type="PANTHER" id="PTHR37422">
    <property type="entry name" value="TEICHURONIC ACID BIOSYNTHESIS PROTEIN TUAE"/>
    <property type="match status" value="1"/>
</dbReference>
<feature type="domain" description="O-antigen ligase-related" evidence="6">
    <location>
        <begin position="260"/>
        <end position="426"/>
    </location>
</feature>
<feature type="transmembrane region" description="Helical" evidence="5">
    <location>
        <begin position="189"/>
        <end position="210"/>
    </location>
</feature>
<feature type="transmembrane region" description="Helical" evidence="5">
    <location>
        <begin position="112"/>
        <end position="137"/>
    </location>
</feature>
<feature type="transmembrane region" description="Helical" evidence="5">
    <location>
        <begin position="38"/>
        <end position="68"/>
    </location>
</feature>
<dbReference type="InterPro" id="IPR051533">
    <property type="entry name" value="WaaL-like"/>
</dbReference>
<protein>
    <recommendedName>
        <fullName evidence="6">O-antigen ligase-related domain-containing protein</fullName>
    </recommendedName>
</protein>
<dbReference type="PANTHER" id="PTHR37422:SF13">
    <property type="entry name" value="LIPOPOLYSACCHARIDE BIOSYNTHESIS PROTEIN PA4999-RELATED"/>
    <property type="match status" value="1"/>
</dbReference>
<comment type="subcellular location">
    <subcellularLocation>
        <location evidence="1">Membrane</location>
        <topology evidence="1">Multi-pass membrane protein</topology>
    </subcellularLocation>
</comment>
<gene>
    <name evidence="7" type="ORF">NNJEOMEG_01104</name>
</gene>
<organism evidence="7 8">
    <name type="scientific">Fundidesulfovibrio magnetotacticus</name>
    <dbReference type="NCBI Taxonomy" id="2730080"/>
    <lineage>
        <taxon>Bacteria</taxon>
        <taxon>Pseudomonadati</taxon>
        <taxon>Thermodesulfobacteriota</taxon>
        <taxon>Desulfovibrionia</taxon>
        <taxon>Desulfovibrionales</taxon>
        <taxon>Desulfovibrionaceae</taxon>
        <taxon>Fundidesulfovibrio</taxon>
    </lineage>
</organism>
<reference evidence="7 8" key="1">
    <citation type="submission" date="2020-04" db="EMBL/GenBank/DDBJ databases">
        <authorList>
            <consortium name="Desulfovibrio sp. FSS-1 genome sequencing consortium"/>
            <person name="Shimoshige H."/>
            <person name="Kobayashi H."/>
            <person name="Maekawa T."/>
        </authorList>
    </citation>
    <scope>NUCLEOTIDE SEQUENCE [LARGE SCALE GENOMIC DNA]</scope>
    <source>
        <strain evidence="7 8">SIID29052-01</strain>
    </source>
</reference>
<feature type="transmembrane region" description="Helical" evidence="5">
    <location>
        <begin position="6"/>
        <end position="26"/>
    </location>
</feature>
<dbReference type="GO" id="GO:0016020">
    <property type="term" value="C:membrane"/>
    <property type="evidence" value="ECO:0007669"/>
    <property type="project" value="UniProtKB-SubCell"/>
</dbReference>
<feature type="transmembrane region" description="Helical" evidence="5">
    <location>
        <begin position="74"/>
        <end position="92"/>
    </location>
</feature>
<dbReference type="RefSeq" id="WP_173082130.1">
    <property type="nucleotide sequence ID" value="NZ_BLTE01000003.1"/>
</dbReference>
<feature type="transmembrane region" description="Helical" evidence="5">
    <location>
        <begin position="467"/>
        <end position="485"/>
    </location>
</feature>
<evidence type="ECO:0000256" key="2">
    <source>
        <dbReference type="ARBA" id="ARBA00022692"/>
    </source>
</evidence>
<feature type="transmembrane region" description="Helical" evidence="5">
    <location>
        <begin position="276"/>
        <end position="295"/>
    </location>
</feature>
<name>A0A6V8LKQ2_9BACT</name>
<feature type="transmembrane region" description="Helical" evidence="5">
    <location>
        <begin position="157"/>
        <end position="177"/>
    </location>
</feature>
<dbReference type="AlphaFoldDB" id="A0A6V8LKQ2"/>
<evidence type="ECO:0000256" key="4">
    <source>
        <dbReference type="ARBA" id="ARBA00023136"/>
    </source>
</evidence>
<evidence type="ECO:0000256" key="5">
    <source>
        <dbReference type="SAM" id="Phobius"/>
    </source>
</evidence>
<sequence length="662" mass="69646">MASTVLHLLKLAFFAANALAAALLCLEMGPAARNLTAFAPLVFALCVLRPALWTHALSGLGAVLMFFGFQSYSVHAQALAYLAGLAGLALAVSSGREPLPGERGTPPSPLNLWLAAFVGVMLCGLPLMPLGEAWAALRELGPLGLARMLGYSPAKSSFYALAGLDRLVLYALLARELARLRSCDAPRAVLVGAAASLPASMAFGFSEFFLAKGKAFAMSDRLTSLFLNPGWYAEYLCVAFPFLLLLGRGRAGLLAWPLTAAGVAAMVLTMARGAWIVFGCLAVSLAVLGAARFDLFALDRRRMARGALAGLALAGVVALGLYGTLAATRVSLMNFPLAVMIGERLERFLESPRPMVFKSGVLVGAEAPTAGMGYETYAWHYPHLMAAPESALARGVPATAEVFEATHNLFIQIFAGGGVLGLAAWLLLAWRAFRVALARHGLRADALSLAAALSLTVFHAFGLFQEMVYIPAVWLLFFVVLAACLRMEREVPGWSAPWTGRLAARGAALALCAALALQLGNAGFAGTARSLGLASYPAPGVQDTQGFYGPELIDGRVALWSAGAASFVLTGQGPWTFDAGASRPDLEKPVEVRLSSGGAVLDRALLGGKGPRRATLTIPAEAARSGQRVWLFAARPYFPLMAHGIKDHRALGVWLAGPGLGE</sequence>
<feature type="transmembrane region" description="Helical" evidence="5">
    <location>
        <begin position="307"/>
        <end position="327"/>
    </location>
</feature>
<evidence type="ECO:0000313" key="7">
    <source>
        <dbReference type="EMBL" id="GFK93273.1"/>
    </source>
</evidence>
<dbReference type="Proteomes" id="UP000494245">
    <property type="component" value="Unassembled WGS sequence"/>
</dbReference>
<keyword evidence="2 5" id="KW-0812">Transmembrane</keyword>
<evidence type="ECO:0000259" key="6">
    <source>
        <dbReference type="Pfam" id="PF04932"/>
    </source>
</evidence>
<evidence type="ECO:0000256" key="3">
    <source>
        <dbReference type="ARBA" id="ARBA00022989"/>
    </source>
</evidence>
<feature type="transmembrane region" description="Helical" evidence="5">
    <location>
        <begin position="409"/>
        <end position="430"/>
    </location>
</feature>
<keyword evidence="4 5" id="KW-0472">Membrane</keyword>
<dbReference type="Pfam" id="PF04932">
    <property type="entry name" value="Wzy_C"/>
    <property type="match status" value="1"/>
</dbReference>
<keyword evidence="3 5" id="KW-1133">Transmembrane helix</keyword>
<feature type="transmembrane region" description="Helical" evidence="5">
    <location>
        <begin position="442"/>
        <end position="461"/>
    </location>
</feature>
<feature type="transmembrane region" description="Helical" evidence="5">
    <location>
        <begin position="253"/>
        <end position="270"/>
    </location>
</feature>
<dbReference type="EMBL" id="BLTE01000003">
    <property type="protein sequence ID" value="GFK93273.1"/>
    <property type="molecule type" value="Genomic_DNA"/>
</dbReference>
<reference evidence="7 8" key="2">
    <citation type="submission" date="2020-05" db="EMBL/GenBank/DDBJ databases">
        <title>Draft genome sequence of Desulfovibrio sp. strainFSS-1.</title>
        <authorList>
            <person name="Shimoshige H."/>
            <person name="Kobayashi H."/>
            <person name="Maekawa T."/>
        </authorList>
    </citation>
    <scope>NUCLEOTIDE SEQUENCE [LARGE SCALE GENOMIC DNA]</scope>
    <source>
        <strain evidence="7 8">SIID29052-01</strain>
    </source>
</reference>
<comment type="caution">
    <text evidence="7">The sequence shown here is derived from an EMBL/GenBank/DDBJ whole genome shotgun (WGS) entry which is preliminary data.</text>
</comment>
<evidence type="ECO:0000313" key="8">
    <source>
        <dbReference type="Proteomes" id="UP000494245"/>
    </source>
</evidence>
<evidence type="ECO:0000256" key="1">
    <source>
        <dbReference type="ARBA" id="ARBA00004141"/>
    </source>
</evidence>
<keyword evidence="8" id="KW-1185">Reference proteome</keyword>
<accession>A0A6V8LKQ2</accession>